<organism evidence="13 14">
    <name type="scientific">Solimonas fluminis</name>
    <dbReference type="NCBI Taxonomy" id="2086571"/>
    <lineage>
        <taxon>Bacteria</taxon>
        <taxon>Pseudomonadati</taxon>
        <taxon>Pseudomonadota</taxon>
        <taxon>Gammaproteobacteria</taxon>
        <taxon>Nevskiales</taxon>
        <taxon>Nevskiaceae</taxon>
        <taxon>Solimonas</taxon>
    </lineage>
</organism>
<dbReference type="GO" id="GO:0009252">
    <property type="term" value="P:peptidoglycan biosynthetic process"/>
    <property type="evidence" value="ECO:0007669"/>
    <property type="project" value="TreeGrafter"/>
</dbReference>
<dbReference type="GO" id="GO:0004615">
    <property type="term" value="F:phosphomannomutase activity"/>
    <property type="evidence" value="ECO:0007669"/>
    <property type="project" value="TreeGrafter"/>
</dbReference>
<evidence type="ECO:0000256" key="5">
    <source>
        <dbReference type="ARBA" id="ARBA00023235"/>
    </source>
</evidence>
<dbReference type="Pfam" id="PF02879">
    <property type="entry name" value="PGM_PMM_II"/>
    <property type="match status" value="1"/>
</dbReference>
<dbReference type="InterPro" id="IPR016055">
    <property type="entry name" value="A-D-PHexomutase_a/b/a-I/II/III"/>
</dbReference>
<evidence type="ECO:0000256" key="2">
    <source>
        <dbReference type="ARBA" id="ARBA00022553"/>
    </source>
</evidence>
<sequence>MSRKYFGTDGIRGRVGEKPLTPEFALKLGWAAGRVLGGEPGRQVLIGKDTRRSGYLFESALEAGFSAAGMDVGLLGPLPTPGVSVLTKALKACAGVVISASHNPHYDNGVKFFGADGGKLNDAVELEIEALLEQELSCVEPEKVGAARRIGNAVELYVSHCLIAYRGPRLDGMRIVVDCANGAAYQVAPETLRRLGAKVVAIHNQPDGFNINDHCGSTHLDSLSRAVVEHGAELGIALDGDADRCLMVDHQGREVDGDEILYILASDRLRRQLLQGPVVGTLMSNLGLQNALQDRGVAFRRAKVGDRYVLEMLRAEGGLLGGETSGHTLCLDRSATGDGMVTALQVLEVLAETGRTLRELASGMQKYPQVLINVPVAGKAAPVLEAASVKASVKEAESGLGQRGRVLLRASGTEPLVRVMVEADARELAESSARMIADRVREAANSIAAAA</sequence>
<dbReference type="CDD" id="cd05802">
    <property type="entry name" value="GlmM"/>
    <property type="match status" value="1"/>
</dbReference>
<dbReference type="FunFam" id="3.40.120.10:FF:000003">
    <property type="entry name" value="Phosphoglucosamine mutase"/>
    <property type="match status" value="1"/>
</dbReference>
<dbReference type="GO" id="GO:0006048">
    <property type="term" value="P:UDP-N-acetylglucosamine biosynthetic process"/>
    <property type="evidence" value="ECO:0007669"/>
    <property type="project" value="TreeGrafter"/>
</dbReference>
<dbReference type="PANTHER" id="PTHR42946">
    <property type="entry name" value="PHOSPHOHEXOSE MUTASE"/>
    <property type="match status" value="1"/>
</dbReference>
<protein>
    <recommendedName>
        <fullName evidence="6 8">Phosphoglucosamine mutase</fullName>
        <ecNumber evidence="6 8">5.4.2.10</ecNumber>
    </recommendedName>
</protein>
<comment type="caution">
    <text evidence="13">The sequence shown here is derived from an EMBL/GenBank/DDBJ whole genome shotgun (WGS) entry which is preliminary data.</text>
</comment>
<comment type="catalytic activity">
    <reaction evidence="6 8">
        <text>alpha-D-glucosamine 1-phosphate = D-glucosamine 6-phosphate</text>
        <dbReference type="Rhea" id="RHEA:23424"/>
        <dbReference type="ChEBI" id="CHEBI:58516"/>
        <dbReference type="ChEBI" id="CHEBI:58725"/>
        <dbReference type="EC" id="5.4.2.10"/>
    </reaction>
</comment>
<evidence type="ECO:0000259" key="9">
    <source>
        <dbReference type="Pfam" id="PF00408"/>
    </source>
</evidence>
<dbReference type="SUPFAM" id="SSF55957">
    <property type="entry name" value="Phosphoglucomutase, C-terminal domain"/>
    <property type="match status" value="1"/>
</dbReference>
<keyword evidence="3 6" id="KW-0479">Metal-binding</keyword>
<dbReference type="GO" id="GO:0000287">
    <property type="term" value="F:magnesium ion binding"/>
    <property type="evidence" value="ECO:0007669"/>
    <property type="project" value="UniProtKB-UniRule"/>
</dbReference>
<dbReference type="InterPro" id="IPR005845">
    <property type="entry name" value="A-D-PHexomutase_a/b/a-II"/>
</dbReference>
<dbReference type="GO" id="GO:0005829">
    <property type="term" value="C:cytosol"/>
    <property type="evidence" value="ECO:0007669"/>
    <property type="project" value="TreeGrafter"/>
</dbReference>
<dbReference type="Pfam" id="PF00408">
    <property type="entry name" value="PGM_PMM_IV"/>
    <property type="match status" value="1"/>
</dbReference>
<feature type="binding site" evidence="6">
    <location>
        <position position="239"/>
    </location>
    <ligand>
        <name>Mg(2+)</name>
        <dbReference type="ChEBI" id="CHEBI:18420"/>
    </ligand>
</feature>
<feature type="binding site" description="via phosphate group" evidence="6">
    <location>
        <position position="101"/>
    </location>
    <ligand>
        <name>Mg(2+)</name>
        <dbReference type="ChEBI" id="CHEBI:18420"/>
    </ligand>
</feature>
<comment type="PTM">
    <text evidence="6">Activated by phosphorylation.</text>
</comment>
<dbReference type="FunFam" id="3.40.120.10:FF:000001">
    <property type="entry name" value="Phosphoglucosamine mutase"/>
    <property type="match status" value="1"/>
</dbReference>
<dbReference type="InterPro" id="IPR006352">
    <property type="entry name" value="GlmM_bact"/>
</dbReference>
<keyword evidence="5 6" id="KW-0413">Isomerase</keyword>
<dbReference type="InterPro" id="IPR016066">
    <property type="entry name" value="A-D-PHexomutase_CS"/>
</dbReference>
<dbReference type="Gene3D" id="3.40.120.10">
    <property type="entry name" value="Alpha-D-Glucose-1,6-Bisphosphate, subunit A, domain 3"/>
    <property type="match status" value="3"/>
</dbReference>
<evidence type="ECO:0000256" key="4">
    <source>
        <dbReference type="ARBA" id="ARBA00022842"/>
    </source>
</evidence>
<dbReference type="PRINTS" id="PR00509">
    <property type="entry name" value="PGMPMM"/>
</dbReference>
<dbReference type="Pfam" id="PF02878">
    <property type="entry name" value="PGM_PMM_I"/>
    <property type="match status" value="1"/>
</dbReference>
<evidence type="ECO:0000313" key="13">
    <source>
        <dbReference type="EMBL" id="PPE72847.1"/>
    </source>
</evidence>
<dbReference type="InterPro" id="IPR005844">
    <property type="entry name" value="A-D-PHexomutase_a/b/a-I"/>
</dbReference>
<dbReference type="OrthoDB" id="9803322at2"/>
<feature type="binding site" evidence="6">
    <location>
        <position position="241"/>
    </location>
    <ligand>
        <name>Mg(2+)</name>
        <dbReference type="ChEBI" id="CHEBI:18420"/>
    </ligand>
</feature>
<dbReference type="NCBIfam" id="NF008139">
    <property type="entry name" value="PRK10887.1"/>
    <property type="match status" value="1"/>
</dbReference>
<name>A0A2S5TD91_9GAMM</name>
<dbReference type="InterPro" id="IPR005841">
    <property type="entry name" value="Alpha-D-phosphohexomutase_SF"/>
</dbReference>
<feature type="domain" description="Alpha-D-phosphohexomutase alpha/beta/alpha" evidence="10">
    <location>
        <begin position="3"/>
        <end position="135"/>
    </location>
</feature>
<comment type="function">
    <text evidence="6 8">Catalyzes the conversion of glucosamine-6-phosphate to glucosamine-1-phosphate.</text>
</comment>
<feature type="domain" description="Alpha-D-phosphohexomutase alpha/beta/alpha" evidence="11">
    <location>
        <begin position="170"/>
        <end position="252"/>
    </location>
</feature>
<proteinExistence type="inferred from homology"/>
<dbReference type="InterPro" id="IPR005846">
    <property type="entry name" value="A-D-PHexomutase_a/b/a-III"/>
</dbReference>
<evidence type="ECO:0000313" key="14">
    <source>
        <dbReference type="Proteomes" id="UP000238220"/>
    </source>
</evidence>
<accession>A0A2S5TD91</accession>
<feature type="domain" description="Alpha-D-phosphohexomutase alpha/beta/alpha" evidence="12">
    <location>
        <begin position="256"/>
        <end position="367"/>
    </location>
</feature>
<evidence type="ECO:0000256" key="6">
    <source>
        <dbReference type="HAMAP-Rule" id="MF_01554"/>
    </source>
</evidence>
<dbReference type="HAMAP" id="MF_01554_B">
    <property type="entry name" value="GlmM_B"/>
    <property type="match status" value="1"/>
</dbReference>
<feature type="modified residue" description="Phosphoserine" evidence="6">
    <location>
        <position position="101"/>
    </location>
</feature>
<dbReference type="GO" id="GO:0008966">
    <property type="term" value="F:phosphoglucosamine mutase activity"/>
    <property type="evidence" value="ECO:0007669"/>
    <property type="project" value="UniProtKB-UniRule"/>
</dbReference>
<dbReference type="Pfam" id="PF02880">
    <property type="entry name" value="PGM_PMM_III"/>
    <property type="match status" value="1"/>
</dbReference>
<dbReference type="SUPFAM" id="SSF53738">
    <property type="entry name" value="Phosphoglucomutase, first 3 domains"/>
    <property type="match status" value="3"/>
</dbReference>
<dbReference type="FunFam" id="3.30.310.50:FF:000001">
    <property type="entry name" value="Phosphoglucosamine mutase"/>
    <property type="match status" value="1"/>
</dbReference>
<dbReference type="InterPro" id="IPR036900">
    <property type="entry name" value="A-D-PHexomutase_C_sf"/>
</dbReference>
<feature type="domain" description="Alpha-D-phosphohexomutase C-terminal" evidence="9">
    <location>
        <begin position="371"/>
        <end position="438"/>
    </location>
</feature>
<feature type="active site" description="Phosphoserine intermediate" evidence="6">
    <location>
        <position position="101"/>
    </location>
</feature>
<evidence type="ECO:0000259" key="11">
    <source>
        <dbReference type="Pfam" id="PF02879"/>
    </source>
</evidence>
<keyword evidence="4 6" id="KW-0460">Magnesium</keyword>
<evidence type="ECO:0000256" key="1">
    <source>
        <dbReference type="ARBA" id="ARBA00010231"/>
    </source>
</evidence>
<dbReference type="NCBIfam" id="TIGR01455">
    <property type="entry name" value="glmM"/>
    <property type="match status" value="1"/>
</dbReference>
<evidence type="ECO:0000259" key="12">
    <source>
        <dbReference type="Pfam" id="PF02880"/>
    </source>
</evidence>
<reference evidence="13 14" key="1">
    <citation type="submission" date="2018-02" db="EMBL/GenBank/DDBJ databases">
        <title>Genome sequencing of Solimonas sp. HR-BB.</title>
        <authorList>
            <person name="Lee Y."/>
            <person name="Jeon C.O."/>
        </authorList>
    </citation>
    <scope>NUCLEOTIDE SEQUENCE [LARGE SCALE GENOMIC DNA]</scope>
    <source>
        <strain evidence="13 14">HR-BB</strain>
    </source>
</reference>
<dbReference type="PROSITE" id="PS00710">
    <property type="entry name" value="PGM_PMM"/>
    <property type="match status" value="1"/>
</dbReference>
<gene>
    <name evidence="6" type="primary">glmM</name>
    <name evidence="13" type="ORF">C3942_15590</name>
</gene>
<dbReference type="EC" id="5.4.2.10" evidence="6 8"/>
<dbReference type="Proteomes" id="UP000238220">
    <property type="component" value="Unassembled WGS sequence"/>
</dbReference>
<comment type="similarity">
    <text evidence="1 6 7">Belongs to the phosphohexose mutase family.</text>
</comment>
<evidence type="ECO:0000256" key="8">
    <source>
        <dbReference type="RuleBase" id="RU004327"/>
    </source>
</evidence>
<dbReference type="RefSeq" id="WP_104231290.1">
    <property type="nucleotide sequence ID" value="NZ_PSNW01000009.1"/>
</dbReference>
<feature type="binding site" evidence="6">
    <location>
        <position position="243"/>
    </location>
    <ligand>
        <name>Mg(2+)</name>
        <dbReference type="ChEBI" id="CHEBI:18420"/>
    </ligand>
</feature>
<dbReference type="Gene3D" id="3.30.310.50">
    <property type="entry name" value="Alpha-D-phosphohexomutase, C-terminal domain"/>
    <property type="match status" value="1"/>
</dbReference>
<comment type="cofactor">
    <cofactor evidence="6">
        <name>Mg(2+)</name>
        <dbReference type="ChEBI" id="CHEBI:18420"/>
    </cofactor>
    <text evidence="6">Binds 1 Mg(2+) ion per subunit.</text>
</comment>
<evidence type="ECO:0000256" key="7">
    <source>
        <dbReference type="RuleBase" id="RU004326"/>
    </source>
</evidence>
<dbReference type="AlphaFoldDB" id="A0A2S5TD91"/>
<dbReference type="InterPro" id="IPR005843">
    <property type="entry name" value="A-D-PHexomutase_C"/>
</dbReference>
<evidence type="ECO:0000256" key="3">
    <source>
        <dbReference type="ARBA" id="ARBA00022723"/>
    </source>
</evidence>
<keyword evidence="14" id="KW-1185">Reference proteome</keyword>
<dbReference type="GO" id="GO:0005975">
    <property type="term" value="P:carbohydrate metabolic process"/>
    <property type="evidence" value="ECO:0007669"/>
    <property type="project" value="InterPro"/>
</dbReference>
<dbReference type="InterPro" id="IPR050060">
    <property type="entry name" value="Phosphoglucosamine_mutase"/>
</dbReference>
<evidence type="ECO:0000259" key="10">
    <source>
        <dbReference type="Pfam" id="PF02878"/>
    </source>
</evidence>
<dbReference type="PANTHER" id="PTHR42946:SF1">
    <property type="entry name" value="PHOSPHOGLUCOMUTASE (ALPHA-D-GLUCOSE-1,6-BISPHOSPHATE-DEPENDENT)"/>
    <property type="match status" value="1"/>
</dbReference>
<keyword evidence="2 6" id="KW-0597">Phosphoprotein</keyword>
<dbReference type="EMBL" id="PSNW01000009">
    <property type="protein sequence ID" value="PPE72847.1"/>
    <property type="molecule type" value="Genomic_DNA"/>
</dbReference>